<organism evidence="1 2">
    <name type="scientific">Candidatus Atopostipes pullistercoris</name>
    <dbReference type="NCBI Taxonomy" id="2838467"/>
    <lineage>
        <taxon>Bacteria</taxon>
        <taxon>Bacillati</taxon>
        <taxon>Bacillota</taxon>
        <taxon>Bacilli</taxon>
        <taxon>Lactobacillales</taxon>
        <taxon>Carnobacteriaceae</taxon>
        <taxon>Atopostipes</taxon>
    </lineage>
</organism>
<gene>
    <name evidence="1" type="ORF">H9808_02375</name>
</gene>
<reference evidence="1" key="2">
    <citation type="submission" date="2021-04" db="EMBL/GenBank/DDBJ databases">
        <authorList>
            <person name="Gilroy R."/>
        </authorList>
    </citation>
    <scope>NUCLEOTIDE SEQUENCE</scope>
    <source>
        <strain evidence="1">CHK169-4300</strain>
    </source>
</reference>
<evidence type="ECO:0000313" key="2">
    <source>
        <dbReference type="Proteomes" id="UP000824106"/>
    </source>
</evidence>
<evidence type="ECO:0000313" key="1">
    <source>
        <dbReference type="EMBL" id="HIZ70595.1"/>
    </source>
</evidence>
<proteinExistence type="predicted"/>
<sequence>MFDFLNRRDVYSHRNILHVVKKKQHALEEKNTIVISHKKNSMTKKLKKMIHKIKKA</sequence>
<dbReference type="Proteomes" id="UP000824106">
    <property type="component" value="Unassembled WGS sequence"/>
</dbReference>
<accession>A0A9D2JWV4</accession>
<dbReference type="AlphaFoldDB" id="A0A9D2JWV4"/>
<comment type="caution">
    <text evidence="1">The sequence shown here is derived from an EMBL/GenBank/DDBJ whole genome shotgun (WGS) entry which is preliminary data.</text>
</comment>
<dbReference type="EMBL" id="DXAZ01000033">
    <property type="protein sequence ID" value="HIZ70595.1"/>
    <property type="molecule type" value="Genomic_DNA"/>
</dbReference>
<protein>
    <submittedName>
        <fullName evidence="1">Uncharacterized protein</fullName>
    </submittedName>
</protein>
<name>A0A9D2JWV4_9LACT</name>
<reference evidence="1" key="1">
    <citation type="journal article" date="2021" name="PeerJ">
        <title>Extensive microbial diversity within the chicken gut microbiome revealed by metagenomics and culture.</title>
        <authorList>
            <person name="Gilroy R."/>
            <person name="Ravi A."/>
            <person name="Getino M."/>
            <person name="Pursley I."/>
            <person name="Horton D.L."/>
            <person name="Alikhan N.F."/>
            <person name="Baker D."/>
            <person name="Gharbi K."/>
            <person name="Hall N."/>
            <person name="Watson M."/>
            <person name="Adriaenssens E.M."/>
            <person name="Foster-Nyarko E."/>
            <person name="Jarju S."/>
            <person name="Secka A."/>
            <person name="Antonio M."/>
            <person name="Oren A."/>
            <person name="Chaudhuri R.R."/>
            <person name="La Ragione R."/>
            <person name="Hildebrand F."/>
            <person name="Pallen M.J."/>
        </authorList>
    </citation>
    <scope>NUCLEOTIDE SEQUENCE</scope>
    <source>
        <strain evidence="1">CHK169-4300</strain>
    </source>
</reference>